<dbReference type="AlphaFoldDB" id="A0A1G9IUN4"/>
<keyword evidence="1" id="KW-0812">Transmembrane</keyword>
<accession>A0A1G9IUN4</accession>
<evidence type="ECO:0000259" key="3">
    <source>
        <dbReference type="Pfam" id="PF16344"/>
    </source>
</evidence>
<keyword evidence="5" id="KW-1185">Reference proteome</keyword>
<reference evidence="4 5" key="1">
    <citation type="submission" date="2016-10" db="EMBL/GenBank/DDBJ databases">
        <authorList>
            <person name="de Groot N.N."/>
        </authorList>
    </citation>
    <scope>NUCLEOTIDE SEQUENCE [LARGE SCALE GENOMIC DNA]</scope>
    <source>
        <strain evidence="4 5">DSM 25186</strain>
    </source>
</reference>
<name>A0A1G9IUN4_9BACT</name>
<protein>
    <submittedName>
        <fullName evidence="4">Ferric-dicitrate binding protein FerR, regulates iron transport through sigma-19</fullName>
    </submittedName>
</protein>
<dbReference type="InterPro" id="IPR032508">
    <property type="entry name" value="FecR_C"/>
</dbReference>
<dbReference type="PIRSF" id="PIRSF018266">
    <property type="entry name" value="FecR"/>
    <property type="match status" value="1"/>
</dbReference>
<proteinExistence type="predicted"/>
<dbReference type="PANTHER" id="PTHR30273:SF2">
    <property type="entry name" value="PROTEIN FECR"/>
    <property type="match status" value="1"/>
</dbReference>
<feature type="domain" description="Protein FecR C-terminal" evidence="3">
    <location>
        <begin position="243"/>
        <end position="300"/>
    </location>
</feature>
<dbReference type="EMBL" id="FNFO01000005">
    <property type="protein sequence ID" value="SDL28653.1"/>
    <property type="molecule type" value="Genomic_DNA"/>
</dbReference>
<dbReference type="PANTHER" id="PTHR30273">
    <property type="entry name" value="PERIPLASMIC SIGNAL SENSOR AND SIGMA FACTOR ACTIVATOR FECR-RELATED"/>
    <property type="match status" value="1"/>
</dbReference>
<gene>
    <name evidence="4" type="ORF">SAMN05421823_105108</name>
</gene>
<keyword evidence="1" id="KW-0472">Membrane</keyword>
<dbReference type="Pfam" id="PF04773">
    <property type="entry name" value="FecR"/>
    <property type="match status" value="1"/>
</dbReference>
<evidence type="ECO:0000256" key="1">
    <source>
        <dbReference type="SAM" id="Phobius"/>
    </source>
</evidence>
<dbReference type="Proteomes" id="UP000198510">
    <property type="component" value="Unassembled WGS sequence"/>
</dbReference>
<dbReference type="InterPro" id="IPR006860">
    <property type="entry name" value="FecR"/>
</dbReference>
<keyword evidence="1" id="KW-1133">Transmembrane helix</keyword>
<evidence type="ECO:0000313" key="4">
    <source>
        <dbReference type="EMBL" id="SDL28653.1"/>
    </source>
</evidence>
<evidence type="ECO:0000259" key="2">
    <source>
        <dbReference type="Pfam" id="PF04773"/>
    </source>
</evidence>
<dbReference type="Gene3D" id="2.60.120.1440">
    <property type="match status" value="1"/>
</dbReference>
<dbReference type="RefSeq" id="WP_089683078.1">
    <property type="nucleotide sequence ID" value="NZ_FNFO01000005.1"/>
</dbReference>
<organism evidence="4 5">
    <name type="scientific">Catalinimonas alkaloidigena</name>
    <dbReference type="NCBI Taxonomy" id="1075417"/>
    <lineage>
        <taxon>Bacteria</taxon>
        <taxon>Pseudomonadati</taxon>
        <taxon>Bacteroidota</taxon>
        <taxon>Cytophagia</taxon>
        <taxon>Cytophagales</taxon>
        <taxon>Catalimonadaceae</taxon>
        <taxon>Catalinimonas</taxon>
    </lineage>
</organism>
<feature type="transmembrane region" description="Helical" evidence="1">
    <location>
        <begin position="73"/>
        <end position="93"/>
    </location>
</feature>
<dbReference type="OrthoDB" id="1523489at2"/>
<dbReference type="Gene3D" id="3.55.50.30">
    <property type="match status" value="1"/>
</dbReference>
<dbReference type="Pfam" id="PF16344">
    <property type="entry name" value="FecR_C"/>
    <property type="match status" value="1"/>
</dbReference>
<evidence type="ECO:0000313" key="5">
    <source>
        <dbReference type="Proteomes" id="UP000198510"/>
    </source>
</evidence>
<dbReference type="STRING" id="1075417.SAMN05421823_105108"/>
<sequence length="313" mass="35640">MKQSDSRNPRRLFWDWLRPSADANQPNEGDLPPVAFRPHTYSDDVRQAHLRDLENRLGRHDTHRTRTRRLRTWTLAAAASLLLLLSTAGYWWAYLRPLHYTTGNGETLALQLPDGTRVTLNANSTLRVSDDETPDQPREVWLTGEAFFAVTKQPRQGEKSRFIVHTQDLDVEVLGTEFNVRQRGEKTQVVLEEGKIKLQLHDAPVDTLMLAPGDLVDYSGGAKDVRRERVMPEQYRAWTEGQLIFTNQTLQEVAERIRETYGLPVDVDPSIADLRLTGTVPAHTLEELINALETVAEVDIVRRQGTLQVQPIP</sequence>
<dbReference type="InterPro" id="IPR012373">
    <property type="entry name" value="Ferrdict_sens_TM"/>
</dbReference>
<feature type="domain" description="FecR protein" evidence="2">
    <location>
        <begin position="100"/>
        <end position="197"/>
    </location>
</feature>
<dbReference type="GO" id="GO:0016989">
    <property type="term" value="F:sigma factor antagonist activity"/>
    <property type="evidence" value="ECO:0007669"/>
    <property type="project" value="TreeGrafter"/>
</dbReference>